<dbReference type="Gene3D" id="3.40.50.10320">
    <property type="entry name" value="LmbE-like"/>
    <property type="match status" value="1"/>
</dbReference>
<dbReference type="Proteomes" id="UP001597326">
    <property type="component" value="Unassembled WGS sequence"/>
</dbReference>
<dbReference type="EMBL" id="JBHUFZ010000011">
    <property type="protein sequence ID" value="MFD1889567.1"/>
    <property type="molecule type" value="Genomic_DNA"/>
</dbReference>
<dbReference type="PANTHER" id="PTHR12993:SF26">
    <property type="entry name" value="1D-MYO-INOSITOL 2-ACETAMIDO-2-DEOXY-ALPHA-D-GLUCOPYRANOSIDE DEACETYLASE"/>
    <property type="match status" value="1"/>
</dbReference>
<evidence type="ECO:0000313" key="3">
    <source>
        <dbReference type="Proteomes" id="UP001597326"/>
    </source>
</evidence>
<comment type="caution">
    <text evidence="2">The sequence shown here is derived from an EMBL/GenBank/DDBJ whole genome shotgun (WGS) entry which is preliminary data.</text>
</comment>
<dbReference type="Pfam" id="PF02585">
    <property type="entry name" value="PIG-L"/>
    <property type="match status" value="1"/>
</dbReference>
<keyword evidence="3" id="KW-1185">Reference proteome</keyword>
<dbReference type="InterPro" id="IPR024078">
    <property type="entry name" value="LmbE-like_dom_sf"/>
</dbReference>
<protein>
    <submittedName>
        <fullName evidence="2">PIG-L family deacetylase</fullName>
    </submittedName>
</protein>
<proteinExistence type="predicted"/>
<organism evidence="2 3">
    <name type="scientific">Luteococcus peritonei</name>
    <dbReference type="NCBI Taxonomy" id="88874"/>
    <lineage>
        <taxon>Bacteria</taxon>
        <taxon>Bacillati</taxon>
        <taxon>Actinomycetota</taxon>
        <taxon>Actinomycetes</taxon>
        <taxon>Propionibacteriales</taxon>
        <taxon>Propionibacteriaceae</taxon>
        <taxon>Luteococcus</taxon>
    </lineage>
</organism>
<dbReference type="PANTHER" id="PTHR12993">
    <property type="entry name" value="N-ACETYLGLUCOSAMINYL-PHOSPHATIDYLINOSITOL DE-N-ACETYLASE-RELATED"/>
    <property type="match status" value="1"/>
</dbReference>
<evidence type="ECO:0000313" key="2">
    <source>
        <dbReference type="EMBL" id="MFD1889567.1"/>
    </source>
</evidence>
<dbReference type="RefSeq" id="WP_343872601.1">
    <property type="nucleotide sequence ID" value="NZ_BAAAIX010000009.1"/>
</dbReference>
<accession>A0ABW4RTB6</accession>
<dbReference type="SUPFAM" id="SSF102588">
    <property type="entry name" value="LmbE-like"/>
    <property type="match status" value="1"/>
</dbReference>
<name>A0ABW4RTB6_9ACTN</name>
<sequence>MTTITHEMRRVLFCHAHPDDETIATGALIAHLADAGKQVQLVTATRGEMGEVVPAVADRVAGKDLEEHRMGELAGALAVLGVERHAFLGTAPARAAGLPERRYRDSGMEWIRPGLAGPADTTDARAFSVAPLEQEVADLLALLDTWQPEVLVSYDAEGGYGHPDHVRMHQVARAAAQARGLPFVEVRHHRGPGVEWFEYPELLDRVATALRHHASQLTVLDDGATLQHVGGQTEPIAVGFGLAAG</sequence>
<gene>
    <name evidence="2" type="ORF">ACFSCS_05095</name>
</gene>
<keyword evidence="1" id="KW-0862">Zinc</keyword>
<dbReference type="InterPro" id="IPR003737">
    <property type="entry name" value="GlcNAc_PI_deacetylase-related"/>
</dbReference>
<evidence type="ECO:0000256" key="1">
    <source>
        <dbReference type="ARBA" id="ARBA00022833"/>
    </source>
</evidence>
<reference evidence="3" key="1">
    <citation type="journal article" date="2019" name="Int. J. Syst. Evol. Microbiol.">
        <title>The Global Catalogue of Microorganisms (GCM) 10K type strain sequencing project: providing services to taxonomists for standard genome sequencing and annotation.</title>
        <authorList>
            <consortium name="The Broad Institute Genomics Platform"/>
            <consortium name="The Broad Institute Genome Sequencing Center for Infectious Disease"/>
            <person name="Wu L."/>
            <person name="Ma J."/>
        </authorList>
    </citation>
    <scope>NUCLEOTIDE SEQUENCE [LARGE SCALE GENOMIC DNA]</scope>
    <source>
        <strain evidence="3">CAIM 431</strain>
    </source>
</reference>